<protein>
    <submittedName>
        <fullName evidence="1">Uncharacterized protein</fullName>
    </submittedName>
</protein>
<dbReference type="EMBL" id="AP018150">
    <property type="protein sequence ID" value="BBE10055.1"/>
    <property type="molecule type" value="Genomic_DNA"/>
</dbReference>
<name>A0A2Z6EY54_9BURK</name>
<accession>A0A2Z6EY54</accession>
<dbReference type="PANTHER" id="PTHR36152">
    <property type="entry name" value="CYTOPLASMIC PROTEIN-RELATED"/>
    <property type="match status" value="1"/>
</dbReference>
<dbReference type="KEGG" id="mcys:MCB1EB_1894"/>
<evidence type="ECO:0000313" key="1">
    <source>
        <dbReference type="EMBL" id="BBE10055.1"/>
    </source>
</evidence>
<dbReference type="SUPFAM" id="SSF141452">
    <property type="entry name" value="Hcp1-like"/>
    <property type="match status" value="1"/>
</dbReference>
<sequence>MAADIFLKLGDVKGESIDHTHKDEIEVLSWSWGANQSATFHEGTGGGSGKGSIKNLSIAKYMDQSSPTLFQLCVSGQHIESAQLTVRKAGGKSPLEYFKLKLKKVLISSYATGGSGGMDRITENISLNFAEVEAVYQPQDTTGAKKGGEVTGKWNIPANAEA</sequence>
<organism evidence="1 2">
    <name type="scientific">Mycoavidus cysteinexigens</name>
    <dbReference type="NCBI Taxonomy" id="1553431"/>
    <lineage>
        <taxon>Bacteria</taxon>
        <taxon>Pseudomonadati</taxon>
        <taxon>Pseudomonadota</taxon>
        <taxon>Betaproteobacteria</taxon>
        <taxon>Burkholderiales</taxon>
        <taxon>Burkholderiaceae</taxon>
        <taxon>Mycoavidus</taxon>
    </lineage>
</organism>
<dbReference type="InterPro" id="IPR008514">
    <property type="entry name" value="T6SS_Hcp"/>
</dbReference>
<dbReference type="Proteomes" id="UP000282597">
    <property type="component" value="Chromosome"/>
</dbReference>
<dbReference type="InterPro" id="IPR053165">
    <property type="entry name" value="HSI-I_assembly_Hcp1"/>
</dbReference>
<keyword evidence="2" id="KW-1185">Reference proteome</keyword>
<dbReference type="AlphaFoldDB" id="A0A2Z6EY54"/>
<evidence type="ECO:0000313" key="2">
    <source>
        <dbReference type="Proteomes" id="UP000282597"/>
    </source>
</evidence>
<dbReference type="RefSeq" id="WP_026921368.1">
    <property type="nucleotide sequence ID" value="NZ_AP018150.1"/>
</dbReference>
<dbReference type="InterPro" id="IPR036624">
    <property type="entry name" value="Hcp1-lik_sf"/>
</dbReference>
<dbReference type="PANTHER" id="PTHR36152:SF5">
    <property type="entry name" value="PROTEIN HCP1"/>
    <property type="match status" value="1"/>
</dbReference>
<dbReference type="Gene3D" id="2.30.110.20">
    <property type="entry name" value="Hcp1-like"/>
    <property type="match status" value="1"/>
</dbReference>
<proteinExistence type="predicted"/>
<reference evidence="1 2" key="1">
    <citation type="journal article" date="2018" name="Microbes Environ.">
        <title>Comparative Genomic Insights into Endofungal Lifestyles of Two Bacterial Endosymbionts, Mycoavidus cysteinexigens and Burkholderia rhizoxinica.</title>
        <authorList>
            <person name="Sharmin D."/>
            <person name="Guo Y."/>
            <person name="Nishizawa T."/>
            <person name="Ohshima S."/>
            <person name="Sato Y."/>
            <person name="Takashima Y."/>
            <person name="Narisawa K."/>
            <person name="Ohta H."/>
        </authorList>
    </citation>
    <scope>NUCLEOTIDE SEQUENCE [LARGE SCALE GENOMIC DNA]</scope>
    <source>
        <strain evidence="1 2">B1-EB</strain>
    </source>
</reference>
<gene>
    <name evidence="1" type="ORF">MCB1EB_1894</name>
</gene>
<dbReference type="Pfam" id="PF05638">
    <property type="entry name" value="T6SS_HCP"/>
    <property type="match status" value="1"/>
</dbReference>